<evidence type="ECO:0000259" key="1">
    <source>
        <dbReference type="SMART" id="SM00491"/>
    </source>
</evidence>
<proteinExistence type="predicted"/>
<dbReference type="GO" id="GO:0005524">
    <property type="term" value="F:ATP binding"/>
    <property type="evidence" value="ECO:0007669"/>
    <property type="project" value="InterPro"/>
</dbReference>
<dbReference type="PANTHER" id="PTHR11472">
    <property type="entry name" value="DNA REPAIR DEAD HELICASE RAD3/XP-D SUBFAMILY MEMBER"/>
    <property type="match status" value="1"/>
</dbReference>
<gene>
    <name evidence="2" type="ORF">S03H2_24075</name>
</gene>
<dbReference type="GO" id="GO:0006139">
    <property type="term" value="P:nucleobase-containing compound metabolic process"/>
    <property type="evidence" value="ECO:0007669"/>
    <property type="project" value="InterPro"/>
</dbReference>
<dbReference type="InterPro" id="IPR045028">
    <property type="entry name" value="DinG/Rad3-like"/>
</dbReference>
<dbReference type="EMBL" id="BARU01013276">
    <property type="protein sequence ID" value="GAH34974.1"/>
    <property type="molecule type" value="Genomic_DNA"/>
</dbReference>
<feature type="domain" description="ATP-dependent helicase C-terminal" evidence="1">
    <location>
        <begin position="109"/>
        <end position="207"/>
    </location>
</feature>
<dbReference type="SMART" id="SM00491">
    <property type="entry name" value="HELICc2"/>
    <property type="match status" value="1"/>
</dbReference>
<accession>X1G090</accession>
<sequence>TKRVSLDLVALDPTSVTSPVLNMVHSSVAISGTISPLDAYAEMLGFGSESTKVTFQSPFAIRNRLGLIVSGLDTSFQNRNGNTFGRMVDHCLAVANATPGNTGIFTSSYSIGRSLIEAGLEKRLKRKLFIERPGMKGTENDKMIEDYKRQGEKGGAVLLGVQGGRNSEGGDFPGSTMESVVVVGVPYARPTPRMEALITYYDSAFNKK</sequence>
<reference evidence="2" key="1">
    <citation type="journal article" date="2014" name="Front. Microbiol.">
        <title>High frequency of phylogenetically diverse reductive dehalogenase-homologous genes in deep subseafloor sedimentary metagenomes.</title>
        <authorList>
            <person name="Kawai M."/>
            <person name="Futagami T."/>
            <person name="Toyoda A."/>
            <person name="Takaki Y."/>
            <person name="Nishi S."/>
            <person name="Hori S."/>
            <person name="Arai W."/>
            <person name="Tsubouchi T."/>
            <person name="Morono Y."/>
            <person name="Uchiyama I."/>
            <person name="Ito T."/>
            <person name="Fujiyama A."/>
            <person name="Inagaki F."/>
            <person name="Takami H."/>
        </authorList>
    </citation>
    <scope>NUCLEOTIDE SEQUENCE</scope>
    <source>
        <strain evidence="2">Expedition CK06-06</strain>
    </source>
</reference>
<dbReference type="PANTHER" id="PTHR11472:SF34">
    <property type="entry name" value="REGULATOR OF TELOMERE ELONGATION HELICASE 1"/>
    <property type="match status" value="1"/>
</dbReference>
<dbReference type="GO" id="GO:0003678">
    <property type="term" value="F:DNA helicase activity"/>
    <property type="evidence" value="ECO:0007669"/>
    <property type="project" value="TreeGrafter"/>
</dbReference>
<organism evidence="2">
    <name type="scientific">marine sediment metagenome</name>
    <dbReference type="NCBI Taxonomy" id="412755"/>
    <lineage>
        <taxon>unclassified sequences</taxon>
        <taxon>metagenomes</taxon>
        <taxon>ecological metagenomes</taxon>
    </lineage>
</organism>
<evidence type="ECO:0000313" key="2">
    <source>
        <dbReference type="EMBL" id="GAH34974.1"/>
    </source>
</evidence>
<dbReference type="AlphaFoldDB" id="X1G090"/>
<dbReference type="InterPro" id="IPR027417">
    <property type="entry name" value="P-loop_NTPase"/>
</dbReference>
<feature type="non-terminal residue" evidence="2">
    <location>
        <position position="1"/>
    </location>
</feature>
<name>X1G090_9ZZZZ</name>
<dbReference type="Gene3D" id="3.40.50.300">
    <property type="entry name" value="P-loop containing nucleotide triphosphate hydrolases"/>
    <property type="match status" value="2"/>
</dbReference>
<dbReference type="InterPro" id="IPR006555">
    <property type="entry name" value="ATP-dep_Helicase_C"/>
</dbReference>
<feature type="non-terminal residue" evidence="2">
    <location>
        <position position="208"/>
    </location>
</feature>
<dbReference type="GO" id="GO:0016818">
    <property type="term" value="F:hydrolase activity, acting on acid anhydrides, in phosphorus-containing anhydrides"/>
    <property type="evidence" value="ECO:0007669"/>
    <property type="project" value="InterPro"/>
</dbReference>
<dbReference type="Pfam" id="PF13307">
    <property type="entry name" value="Helicase_C_2"/>
    <property type="match status" value="1"/>
</dbReference>
<comment type="caution">
    <text evidence="2">The sequence shown here is derived from an EMBL/GenBank/DDBJ whole genome shotgun (WGS) entry which is preliminary data.</text>
</comment>
<dbReference type="GO" id="GO:0003676">
    <property type="term" value="F:nucleic acid binding"/>
    <property type="evidence" value="ECO:0007669"/>
    <property type="project" value="InterPro"/>
</dbReference>
<protein>
    <recommendedName>
        <fullName evidence="1">ATP-dependent helicase C-terminal domain-containing protein</fullName>
    </recommendedName>
</protein>